<dbReference type="CDD" id="cd14668">
    <property type="entry name" value="mlta_B"/>
    <property type="match status" value="1"/>
</dbReference>
<reference evidence="8 9" key="1">
    <citation type="submission" date="2019-08" db="EMBL/GenBank/DDBJ databases">
        <authorList>
            <person name="Peeters C."/>
        </authorList>
    </citation>
    <scope>NUCLEOTIDE SEQUENCE [LARGE SCALE GENOMIC DNA]</scope>
    <source>
        <strain evidence="8 9">LMG 31011</strain>
    </source>
</reference>
<evidence type="ECO:0000256" key="4">
    <source>
        <dbReference type="ARBA" id="ARBA00023316"/>
    </source>
</evidence>
<dbReference type="Gene3D" id="2.40.40.10">
    <property type="entry name" value="RlpA-like domain"/>
    <property type="match status" value="2"/>
</dbReference>
<dbReference type="EC" id="4.2.2.n1" evidence="2"/>
<dbReference type="PANTHER" id="PTHR30124">
    <property type="entry name" value="MEMBRANE-BOUND LYTIC MUREIN TRANSGLYCOSYLASE A"/>
    <property type="match status" value="1"/>
</dbReference>
<dbReference type="Pfam" id="PF03562">
    <property type="entry name" value="MltA"/>
    <property type="match status" value="1"/>
</dbReference>
<name>A0A5E4ZAD9_9BURK</name>
<dbReference type="InterPro" id="IPR036908">
    <property type="entry name" value="RlpA-like_sf"/>
</dbReference>
<keyword evidence="3 8" id="KW-0456">Lyase</keyword>
<dbReference type="AlphaFoldDB" id="A0A5E4ZAD9"/>
<evidence type="ECO:0000256" key="5">
    <source>
        <dbReference type="ARBA" id="ARBA00030918"/>
    </source>
</evidence>
<evidence type="ECO:0000256" key="2">
    <source>
        <dbReference type="ARBA" id="ARBA00012587"/>
    </source>
</evidence>
<feature type="domain" description="Lytic transglycosylase MltA" evidence="7">
    <location>
        <begin position="235"/>
        <end position="367"/>
    </location>
</feature>
<gene>
    <name evidence="8" type="primary">mltA</name>
    <name evidence="8" type="ORF">PAQ31011_05292</name>
</gene>
<evidence type="ECO:0000313" key="8">
    <source>
        <dbReference type="EMBL" id="VVE58024.1"/>
    </source>
</evidence>
<organism evidence="8 9">
    <name type="scientific">Pandoraea aquatica</name>
    <dbReference type="NCBI Taxonomy" id="2508290"/>
    <lineage>
        <taxon>Bacteria</taxon>
        <taxon>Pseudomonadati</taxon>
        <taxon>Pseudomonadota</taxon>
        <taxon>Betaproteobacteria</taxon>
        <taxon>Burkholderiales</taxon>
        <taxon>Burkholderiaceae</taxon>
        <taxon>Pandoraea</taxon>
    </lineage>
</organism>
<feature type="region of interest" description="Disordered" evidence="6">
    <location>
        <begin position="127"/>
        <end position="146"/>
    </location>
</feature>
<sequence>MRAPLAWFDRLARQRRSSDQSSFLSGSPDASRGSTGSTPSTVSLGIGRVARIWRTLRPGDGLRRKITIAATITIASNTSGNTSKAGYSSNRLLMTLFLNVFGPWRAGRGLALAAFAALLYGCSSVPPSTPSRPGVPPSNVATPPSGAGRMQAVTWADVDGWQDDSLIGARLALAQTCVKLGRQAKWQPACRASEQLDDLDAASVRQFFEQYFTPFRIANSDGTQTGLITGYYEPLLHGSRVRTGVYQTPLYKWPAGRKAGSLPARAELMRSGMLRGYELVYVDDPIEAFFLQVQGSGQVVLDDGSIMRVGYGGNNDQPYKSIGRWLIDRGEITAAQATMQGIRAWARANPSRVDALLDVNPRFVFFREMPNHGVGGIEGPIGALGVPLTAERSIAVDPASIPLGSPVFLSTTRPPFGPQANSPINRLMFAQDTGSAIKGGVRADFFWGLGDDAGDLAGRMRQSGKMWVFLPNQ</sequence>
<evidence type="ECO:0000256" key="1">
    <source>
        <dbReference type="ARBA" id="ARBA00001420"/>
    </source>
</evidence>
<proteinExistence type="predicted"/>
<evidence type="ECO:0000313" key="9">
    <source>
        <dbReference type="Proteomes" id="UP000366819"/>
    </source>
</evidence>
<dbReference type="Proteomes" id="UP000366819">
    <property type="component" value="Unassembled WGS sequence"/>
</dbReference>
<dbReference type="EMBL" id="CABPSN010000014">
    <property type="protein sequence ID" value="VVE58024.1"/>
    <property type="molecule type" value="Genomic_DNA"/>
</dbReference>
<evidence type="ECO:0000256" key="3">
    <source>
        <dbReference type="ARBA" id="ARBA00023239"/>
    </source>
</evidence>
<dbReference type="CDD" id="cd14485">
    <property type="entry name" value="mltA_like_LT_A"/>
    <property type="match status" value="1"/>
</dbReference>
<dbReference type="GO" id="GO:0008933">
    <property type="term" value="F:peptidoglycan lytic transglycosylase activity"/>
    <property type="evidence" value="ECO:0007669"/>
    <property type="project" value="TreeGrafter"/>
</dbReference>
<keyword evidence="4" id="KW-0961">Cell wall biogenesis/degradation</keyword>
<dbReference type="InterPro" id="IPR005300">
    <property type="entry name" value="MltA_B"/>
</dbReference>
<dbReference type="SMART" id="SM00925">
    <property type="entry name" value="MltA"/>
    <property type="match status" value="1"/>
</dbReference>
<evidence type="ECO:0000259" key="7">
    <source>
        <dbReference type="SMART" id="SM00925"/>
    </source>
</evidence>
<keyword evidence="9" id="KW-1185">Reference proteome</keyword>
<feature type="compositionally biased region" description="Polar residues" evidence="6">
    <location>
        <begin position="32"/>
        <end position="42"/>
    </location>
</feature>
<dbReference type="InterPro" id="IPR026044">
    <property type="entry name" value="MltA"/>
</dbReference>
<dbReference type="SUPFAM" id="SSF50685">
    <property type="entry name" value="Barwin-like endoglucanases"/>
    <property type="match status" value="1"/>
</dbReference>
<dbReference type="Pfam" id="PF06725">
    <property type="entry name" value="3D"/>
    <property type="match status" value="1"/>
</dbReference>
<accession>A0A5E4ZAD9</accession>
<dbReference type="InterPro" id="IPR010611">
    <property type="entry name" value="3D_dom"/>
</dbReference>
<evidence type="ECO:0000256" key="6">
    <source>
        <dbReference type="SAM" id="MobiDB-lite"/>
    </source>
</evidence>
<dbReference type="GO" id="GO:0019867">
    <property type="term" value="C:outer membrane"/>
    <property type="evidence" value="ECO:0007669"/>
    <property type="project" value="InterPro"/>
</dbReference>
<protein>
    <recommendedName>
        <fullName evidence="2">peptidoglycan lytic exotransglycosylase</fullName>
        <ecNumber evidence="2">4.2.2.n1</ecNumber>
    </recommendedName>
    <alternativeName>
        <fullName evidence="5">Murein hydrolase A</fullName>
    </alternativeName>
</protein>
<comment type="catalytic activity">
    <reaction evidence="1">
        <text>Exolytic cleavage of the (1-&gt;4)-beta-glycosidic linkage between N-acetylmuramic acid (MurNAc) and N-acetylglucosamine (GlcNAc) residues in peptidoglycan, from either the reducing or the non-reducing ends of the peptidoglycan chains, with concomitant formation of a 1,6-anhydrobond in the MurNAc residue.</text>
        <dbReference type="EC" id="4.2.2.n1"/>
    </reaction>
</comment>
<feature type="compositionally biased region" description="Pro residues" evidence="6">
    <location>
        <begin position="127"/>
        <end position="136"/>
    </location>
</feature>
<dbReference type="GO" id="GO:0004553">
    <property type="term" value="F:hydrolase activity, hydrolyzing O-glycosyl compounds"/>
    <property type="evidence" value="ECO:0007669"/>
    <property type="project" value="InterPro"/>
</dbReference>
<dbReference type="GO" id="GO:0071555">
    <property type="term" value="P:cell wall organization"/>
    <property type="evidence" value="ECO:0007669"/>
    <property type="project" value="UniProtKB-KW"/>
</dbReference>
<dbReference type="PANTHER" id="PTHR30124:SF0">
    <property type="entry name" value="MEMBRANE-BOUND LYTIC MUREIN TRANSGLYCOSYLASE A"/>
    <property type="match status" value="1"/>
</dbReference>
<dbReference type="GO" id="GO:0009254">
    <property type="term" value="P:peptidoglycan turnover"/>
    <property type="evidence" value="ECO:0007669"/>
    <property type="project" value="InterPro"/>
</dbReference>
<dbReference type="GO" id="GO:0009253">
    <property type="term" value="P:peptidoglycan catabolic process"/>
    <property type="evidence" value="ECO:0007669"/>
    <property type="project" value="TreeGrafter"/>
</dbReference>
<feature type="region of interest" description="Disordered" evidence="6">
    <location>
        <begin position="19"/>
        <end position="42"/>
    </location>
</feature>